<keyword evidence="2" id="KW-1185">Reference proteome</keyword>
<dbReference type="OrthoDB" id="9179784at2"/>
<evidence type="ECO:0000313" key="2">
    <source>
        <dbReference type="Proteomes" id="UP000269692"/>
    </source>
</evidence>
<dbReference type="EMBL" id="RCTF01000014">
    <property type="protein sequence ID" value="RLP75853.1"/>
    <property type="molecule type" value="Genomic_DNA"/>
</dbReference>
<proteinExistence type="predicted"/>
<dbReference type="RefSeq" id="WP_121624411.1">
    <property type="nucleotide sequence ID" value="NZ_JACIIW010000003.1"/>
</dbReference>
<accession>A0A3L7A677</accession>
<gene>
    <name evidence="1" type="ORF">D9R14_16315</name>
</gene>
<sequence>MFPARRAPTFLIWTVPFTHRSSGVRALFRLCHHLNARGHRAAMAPAIADPRALKAYALRARLNRLGLSALAGVAPDGLPPRGWRTPIHDGPVGDAIVIYPEIVTGNPLGARRVIRWALNDPGLIGGETHYPDDDLVFVYDPLKLEVISAIIGRPLGPQHVLWTGLVDPAVIYPDPRVPKTMDCVFTYKGRALRERFPLPAGVEAREIEQITPTAAALGDVLRRTRTLYSYDHYSNILREADICGCDIRTVDAEGRWHDPRGCGCVPNILWYDDLQATYADKFADSRFVERFVAEVRRHWDLGAKDLGH</sequence>
<evidence type="ECO:0000313" key="1">
    <source>
        <dbReference type="EMBL" id="RLP75853.1"/>
    </source>
</evidence>
<organism evidence="1 2">
    <name type="scientific">Xanthobacter tagetidis</name>
    <dbReference type="NCBI Taxonomy" id="60216"/>
    <lineage>
        <taxon>Bacteria</taxon>
        <taxon>Pseudomonadati</taxon>
        <taxon>Pseudomonadota</taxon>
        <taxon>Alphaproteobacteria</taxon>
        <taxon>Hyphomicrobiales</taxon>
        <taxon>Xanthobacteraceae</taxon>
        <taxon>Xanthobacter</taxon>
    </lineage>
</organism>
<comment type="caution">
    <text evidence="1">The sequence shown here is derived from an EMBL/GenBank/DDBJ whole genome shotgun (WGS) entry which is preliminary data.</text>
</comment>
<dbReference type="Proteomes" id="UP000269692">
    <property type="component" value="Unassembled WGS sequence"/>
</dbReference>
<dbReference type="AlphaFoldDB" id="A0A3L7A677"/>
<reference evidence="1 2" key="1">
    <citation type="submission" date="2018-10" db="EMBL/GenBank/DDBJ databases">
        <title>Xanthobacter tagetidis genome sequencing and assembly.</title>
        <authorList>
            <person name="Maclea K.S."/>
            <person name="Goen A.E."/>
            <person name="Fatima S.A."/>
        </authorList>
    </citation>
    <scope>NUCLEOTIDE SEQUENCE [LARGE SCALE GENOMIC DNA]</scope>
    <source>
        <strain evidence="1 2">ATCC 700314</strain>
    </source>
</reference>
<name>A0A3L7A677_9HYPH</name>
<protein>
    <submittedName>
        <fullName evidence="1">Uncharacterized protein</fullName>
    </submittedName>
</protein>